<dbReference type="RefSeq" id="WP_101685428.1">
    <property type="nucleotide sequence ID" value="NZ_PJRP01000026.1"/>
</dbReference>
<reference evidence="2 3" key="1">
    <citation type="submission" date="2017-12" db="EMBL/GenBank/DDBJ databases">
        <title>Genome sequence of the active heterotrophic nitrifier-denitrifier, Cupriavidus pauculus UM1.</title>
        <authorList>
            <person name="Putonti C."/>
            <person name="Castignetti D."/>
        </authorList>
    </citation>
    <scope>NUCLEOTIDE SEQUENCE [LARGE SCALE GENOMIC DNA]</scope>
    <source>
        <strain evidence="2 3">UM1</strain>
    </source>
</reference>
<evidence type="ECO:0000313" key="2">
    <source>
        <dbReference type="EMBL" id="PLP96531.1"/>
    </source>
</evidence>
<feature type="signal peptide" evidence="1">
    <location>
        <begin position="1"/>
        <end position="24"/>
    </location>
</feature>
<accession>A0A2N5C2V0</accession>
<proteinExistence type="predicted"/>
<organism evidence="2 3">
    <name type="scientific">Cupriavidus pauculus</name>
    <dbReference type="NCBI Taxonomy" id="82633"/>
    <lineage>
        <taxon>Bacteria</taxon>
        <taxon>Pseudomonadati</taxon>
        <taxon>Pseudomonadota</taxon>
        <taxon>Betaproteobacteria</taxon>
        <taxon>Burkholderiales</taxon>
        <taxon>Burkholderiaceae</taxon>
        <taxon>Cupriavidus</taxon>
    </lineage>
</organism>
<protein>
    <submittedName>
        <fullName evidence="2">Copper resistance protein CopQ</fullName>
    </submittedName>
</protein>
<dbReference type="AlphaFoldDB" id="A0A2N5C2V0"/>
<evidence type="ECO:0000313" key="3">
    <source>
        <dbReference type="Proteomes" id="UP000234341"/>
    </source>
</evidence>
<keyword evidence="1" id="KW-0732">Signal</keyword>
<comment type="caution">
    <text evidence="2">The sequence shown here is derived from an EMBL/GenBank/DDBJ whole genome shotgun (WGS) entry which is preliminary data.</text>
</comment>
<sequence length="86" mass="9107">MLKKALLYTALAATLAGAATMVNAAPRSADPYTDGARVTNRDGLVERVGARDVYTDGARDVRDARNPFVDGAHDVRDARSPFTDGA</sequence>
<feature type="chain" id="PRO_5014762574" evidence="1">
    <location>
        <begin position="25"/>
        <end position="86"/>
    </location>
</feature>
<name>A0A2N5C2V0_9BURK</name>
<dbReference type="Proteomes" id="UP000234341">
    <property type="component" value="Unassembled WGS sequence"/>
</dbReference>
<evidence type="ECO:0000256" key="1">
    <source>
        <dbReference type="SAM" id="SignalP"/>
    </source>
</evidence>
<gene>
    <name evidence="2" type="ORF">CYJ10_31810</name>
</gene>
<dbReference type="EMBL" id="PJRP01000026">
    <property type="protein sequence ID" value="PLP96531.1"/>
    <property type="molecule type" value="Genomic_DNA"/>
</dbReference>
<dbReference type="OrthoDB" id="8927550at2"/>